<dbReference type="Pfam" id="PF00196">
    <property type="entry name" value="GerE"/>
    <property type="match status" value="1"/>
</dbReference>
<evidence type="ECO:0000256" key="1">
    <source>
        <dbReference type="ARBA" id="ARBA00023015"/>
    </source>
</evidence>
<dbReference type="GO" id="GO:0006355">
    <property type="term" value="P:regulation of DNA-templated transcription"/>
    <property type="evidence" value="ECO:0007669"/>
    <property type="project" value="InterPro"/>
</dbReference>
<proteinExistence type="predicted"/>
<organism evidence="5 6">
    <name type="scientific">Leucobacter komagatae</name>
    <dbReference type="NCBI Taxonomy" id="55969"/>
    <lineage>
        <taxon>Bacteria</taxon>
        <taxon>Bacillati</taxon>
        <taxon>Actinomycetota</taxon>
        <taxon>Actinomycetes</taxon>
        <taxon>Micrococcales</taxon>
        <taxon>Microbacteriaceae</taxon>
        <taxon>Leucobacter</taxon>
    </lineage>
</organism>
<accession>A0A0D0I1J0</accession>
<dbReference type="RefSeq" id="WP_232299620.1">
    <property type="nucleotide sequence ID" value="NZ_JXSQ01000002.1"/>
</dbReference>
<comment type="caution">
    <text evidence="5">The sequence shown here is derived from an EMBL/GenBank/DDBJ whole genome shotgun (WGS) entry which is preliminary data.</text>
</comment>
<keyword evidence="6" id="KW-1185">Reference proteome</keyword>
<dbReference type="PANTHER" id="PTHR44688:SF16">
    <property type="entry name" value="DNA-BINDING TRANSCRIPTIONAL ACTIVATOR DEVR_DOSR"/>
    <property type="match status" value="1"/>
</dbReference>
<name>A0A0D0I1J0_9MICO</name>
<keyword evidence="3" id="KW-0804">Transcription</keyword>
<dbReference type="InterPro" id="IPR036388">
    <property type="entry name" value="WH-like_DNA-bd_sf"/>
</dbReference>
<evidence type="ECO:0000256" key="2">
    <source>
        <dbReference type="ARBA" id="ARBA00023125"/>
    </source>
</evidence>
<protein>
    <recommendedName>
        <fullName evidence="4">HTH luxR-type domain-containing protein</fullName>
    </recommendedName>
</protein>
<dbReference type="EMBL" id="JXSQ01000002">
    <property type="protein sequence ID" value="KIP53606.1"/>
    <property type="molecule type" value="Genomic_DNA"/>
</dbReference>
<dbReference type="Gene3D" id="1.10.10.10">
    <property type="entry name" value="Winged helix-like DNA-binding domain superfamily/Winged helix DNA-binding domain"/>
    <property type="match status" value="1"/>
</dbReference>
<dbReference type="Gene3D" id="1.25.40.10">
    <property type="entry name" value="Tetratricopeptide repeat domain"/>
    <property type="match status" value="1"/>
</dbReference>
<dbReference type="PRINTS" id="PR00038">
    <property type="entry name" value="HTHLUXR"/>
</dbReference>
<feature type="domain" description="HTH luxR-type" evidence="4">
    <location>
        <begin position="798"/>
        <end position="863"/>
    </location>
</feature>
<keyword evidence="1" id="KW-0805">Transcription regulation</keyword>
<sequence length="863" mass="94049">MNTRASSIQRSVDAVRAGLPIDVAGVRYSGRTSYLAEVGDRLSEDGWRVVWVRGNASLSGTPFGTLQASGFLAQSGLGQLRPSLPDAVDALAAAAPSSQSVLLIDDWDDLDEASWGAILALRQRSDSGIVLSRVLGRAPRLSSQGGYPAKPGNALVARIPALTFREMRAELERRLGGPIDQTTLTQLFAKAGELIGVACQLVEVARLTGRLVRVEGLWVSEGDLWSPELIGVAEPWLEFLSSEQRDAHEMLALAGICELETVRRFADWSTLESLEAAELVRVYSAGSRVLVTAQPPLLVEYYRHRPSAMRAIRLTESLRSKLGAEPETLPPFSTLGDPLFGDLVPGGAGQTRRQAAVISRLVYEQNRTRALVARAGWQRSPSAASTTSYAQALIVSGADSSEIEAVLGTDLPGGQDRVDTVWLIRLRAEWQAFARRDLDGALRLLDEIPEAWAPLHRMAEVWSVSLQHTLCSVPEDFSRALDVDGELPDSLRISLLRVRTNLFTTLGRFDSAREAMDGAERYSQEELGFSIDSLRGVVLLGLGHSEQAMTWSRRGYEEALTALDIQAIRGHAAALVYALEADGRYAEAEAILAVALPLNSAPRTLEVTATEVALHGCAGLIAARRGRREEAVRHAAVAESLGLPDIPVLHDCVPLLRAQLLIGENRIPEARELLWRRGQDLFARGYRFPGILLLLSALEITPDPRQLREVTRLAEMLDGEFVHAYLAAVTLQHDGEQRSGELVEVAERLVRSGRTGLALSLLQRSSSDSDPAGAALRERLATVILSRAPERVYETARVNPRHTTLTSREGEVARLIAQGLGNAEIAELLVLSVRTVETHVHRIMRKLNCGTRQQVKALILGLG</sequence>
<dbReference type="AlphaFoldDB" id="A0A0D0I1J0"/>
<evidence type="ECO:0000313" key="6">
    <source>
        <dbReference type="Proteomes" id="UP000032120"/>
    </source>
</evidence>
<dbReference type="PANTHER" id="PTHR44688">
    <property type="entry name" value="DNA-BINDING TRANSCRIPTIONAL ACTIVATOR DEVR_DOSR"/>
    <property type="match status" value="1"/>
</dbReference>
<dbReference type="GO" id="GO:0003677">
    <property type="term" value="F:DNA binding"/>
    <property type="evidence" value="ECO:0007669"/>
    <property type="project" value="UniProtKB-KW"/>
</dbReference>
<dbReference type="Proteomes" id="UP000032120">
    <property type="component" value="Unassembled WGS sequence"/>
</dbReference>
<dbReference type="SMART" id="SM00421">
    <property type="entry name" value="HTH_LUXR"/>
    <property type="match status" value="1"/>
</dbReference>
<reference evidence="5 6" key="1">
    <citation type="submission" date="2015-01" db="EMBL/GenBank/DDBJ databases">
        <title>Draft genome sequence of Leucobacter komagatae strain VKM ST2845.</title>
        <authorList>
            <person name="Karlyshev A.V."/>
            <person name="Kudryashova E.B."/>
        </authorList>
    </citation>
    <scope>NUCLEOTIDE SEQUENCE [LARGE SCALE GENOMIC DNA]</scope>
    <source>
        <strain evidence="5 6">VKM ST2845</strain>
    </source>
</reference>
<dbReference type="InterPro" id="IPR011990">
    <property type="entry name" value="TPR-like_helical_dom_sf"/>
</dbReference>
<evidence type="ECO:0000259" key="4">
    <source>
        <dbReference type="PROSITE" id="PS50043"/>
    </source>
</evidence>
<evidence type="ECO:0000256" key="3">
    <source>
        <dbReference type="ARBA" id="ARBA00023163"/>
    </source>
</evidence>
<dbReference type="PROSITE" id="PS00622">
    <property type="entry name" value="HTH_LUXR_1"/>
    <property type="match status" value="1"/>
</dbReference>
<gene>
    <name evidence="5" type="ORF">SD72_02890</name>
</gene>
<dbReference type="InterPro" id="IPR016032">
    <property type="entry name" value="Sig_transdc_resp-reg_C-effctor"/>
</dbReference>
<dbReference type="CDD" id="cd06170">
    <property type="entry name" value="LuxR_C_like"/>
    <property type="match status" value="1"/>
</dbReference>
<dbReference type="InterPro" id="IPR000792">
    <property type="entry name" value="Tscrpt_reg_LuxR_C"/>
</dbReference>
<dbReference type="SUPFAM" id="SSF46894">
    <property type="entry name" value="C-terminal effector domain of the bipartite response regulators"/>
    <property type="match status" value="1"/>
</dbReference>
<evidence type="ECO:0000313" key="5">
    <source>
        <dbReference type="EMBL" id="KIP53606.1"/>
    </source>
</evidence>
<keyword evidence="2" id="KW-0238">DNA-binding</keyword>
<dbReference type="PROSITE" id="PS50043">
    <property type="entry name" value="HTH_LUXR_2"/>
    <property type="match status" value="1"/>
</dbReference>